<dbReference type="OrthoDB" id="9806735at2"/>
<name>A0A1I2J003_9BACT</name>
<dbReference type="SMART" id="SM00044">
    <property type="entry name" value="CYCc"/>
    <property type="match status" value="1"/>
</dbReference>
<dbReference type="GO" id="GO:0004016">
    <property type="term" value="F:adenylate cyclase activity"/>
    <property type="evidence" value="ECO:0007669"/>
    <property type="project" value="UniProtKB-ARBA"/>
</dbReference>
<dbReference type="InterPro" id="IPR050401">
    <property type="entry name" value="Cyclic_nucleotide_synthase"/>
</dbReference>
<dbReference type="PANTHER" id="PTHR11920:SF335">
    <property type="entry name" value="GUANYLATE CYCLASE"/>
    <property type="match status" value="1"/>
</dbReference>
<dbReference type="SUPFAM" id="SSF55073">
    <property type="entry name" value="Nucleotide cyclase"/>
    <property type="match status" value="1"/>
</dbReference>
<dbReference type="InterPro" id="IPR029787">
    <property type="entry name" value="Nucleotide_cyclase"/>
</dbReference>
<keyword evidence="3" id="KW-0547">Nucleotide-binding</keyword>
<dbReference type="Proteomes" id="UP000199400">
    <property type="component" value="Unassembled WGS sequence"/>
</dbReference>
<dbReference type="RefSeq" id="WP_096333386.1">
    <property type="nucleotide sequence ID" value="NZ_FOMX01000109.1"/>
</dbReference>
<dbReference type="GO" id="GO:0035556">
    <property type="term" value="P:intracellular signal transduction"/>
    <property type="evidence" value="ECO:0007669"/>
    <property type="project" value="InterPro"/>
</dbReference>
<dbReference type="AlphaFoldDB" id="A0A1I2J003"/>
<gene>
    <name evidence="8" type="ORF">SAMN02745121_09122</name>
</gene>
<keyword evidence="6" id="KW-0456">Lyase</keyword>
<evidence type="ECO:0000256" key="4">
    <source>
        <dbReference type="ARBA" id="ARBA00022989"/>
    </source>
</evidence>
<evidence type="ECO:0000256" key="2">
    <source>
        <dbReference type="ARBA" id="ARBA00022692"/>
    </source>
</evidence>
<comment type="subcellular location">
    <subcellularLocation>
        <location evidence="1">Membrane</location>
    </subcellularLocation>
</comment>
<evidence type="ECO:0000313" key="9">
    <source>
        <dbReference type="Proteomes" id="UP000199400"/>
    </source>
</evidence>
<proteinExistence type="predicted"/>
<dbReference type="GO" id="GO:0016020">
    <property type="term" value="C:membrane"/>
    <property type="evidence" value="ECO:0007669"/>
    <property type="project" value="UniProtKB-SubCell"/>
</dbReference>
<dbReference type="PANTHER" id="PTHR11920">
    <property type="entry name" value="GUANYLYL CYCLASE"/>
    <property type="match status" value="1"/>
</dbReference>
<evidence type="ECO:0000256" key="1">
    <source>
        <dbReference type="ARBA" id="ARBA00004370"/>
    </source>
</evidence>
<organism evidence="8 9">
    <name type="scientific">Nannocystis exedens</name>
    <dbReference type="NCBI Taxonomy" id="54"/>
    <lineage>
        <taxon>Bacteria</taxon>
        <taxon>Pseudomonadati</taxon>
        <taxon>Myxococcota</taxon>
        <taxon>Polyangia</taxon>
        <taxon>Nannocystales</taxon>
        <taxon>Nannocystaceae</taxon>
        <taxon>Nannocystis</taxon>
    </lineage>
</organism>
<evidence type="ECO:0000256" key="3">
    <source>
        <dbReference type="ARBA" id="ARBA00022741"/>
    </source>
</evidence>
<dbReference type="InterPro" id="IPR001054">
    <property type="entry name" value="A/G_cyclase"/>
</dbReference>
<sequence length="362" mass="38403">MVAILELVEPIALRVDADGRVTPASPAAARWLAARPGAPSLGALFGAASPAFLRSLAESSGKAVPENPWPEGPVAWDLSLEPSDAVLAVGVAIRPPRALASQLAHATLLDKSLALAVLPRESAAPLGERLQPKAYRESTVMFIDAVQFSRLAARVDPVTCLKQLDFFFSAFDQITSAFGVEKLRTAGDTYVAVSGIPHRRLSHAVDATFAALRCAQVVASGLTPSVDEWDWSFRIGLHSGPCISGVLGSKKPVYDLWGDTVSVASHVERVGQPDSVCVSGAVRQLIEPFFSLEFMQTTVTRSVGEIEVYAVRGLLPELQADGQAVVANAEFTARYEARFASPCPAAAQEALGVELGQGLDEF</sequence>
<dbReference type="Gene3D" id="3.30.70.1230">
    <property type="entry name" value="Nucleotide cyclase"/>
    <property type="match status" value="1"/>
</dbReference>
<feature type="domain" description="Guanylate cyclase" evidence="7">
    <location>
        <begin position="139"/>
        <end position="268"/>
    </location>
</feature>
<dbReference type="GO" id="GO:0000166">
    <property type="term" value="F:nucleotide binding"/>
    <property type="evidence" value="ECO:0007669"/>
    <property type="project" value="UniProtKB-KW"/>
</dbReference>
<keyword evidence="5" id="KW-0472">Membrane</keyword>
<dbReference type="EMBL" id="FOMX01000109">
    <property type="protein sequence ID" value="SFF48025.1"/>
    <property type="molecule type" value="Genomic_DNA"/>
</dbReference>
<reference evidence="9" key="1">
    <citation type="submission" date="2016-10" db="EMBL/GenBank/DDBJ databases">
        <authorList>
            <person name="Varghese N."/>
            <person name="Submissions S."/>
        </authorList>
    </citation>
    <scope>NUCLEOTIDE SEQUENCE [LARGE SCALE GENOMIC DNA]</scope>
    <source>
        <strain evidence="9">ATCC 25963</strain>
    </source>
</reference>
<keyword evidence="4" id="KW-1133">Transmembrane helix</keyword>
<keyword evidence="9" id="KW-1185">Reference proteome</keyword>
<dbReference type="STRING" id="54.SAMN02745121_09122"/>
<evidence type="ECO:0000256" key="5">
    <source>
        <dbReference type="ARBA" id="ARBA00023136"/>
    </source>
</evidence>
<dbReference type="CDD" id="cd07302">
    <property type="entry name" value="CHD"/>
    <property type="match status" value="1"/>
</dbReference>
<dbReference type="GO" id="GO:0009190">
    <property type="term" value="P:cyclic nucleotide biosynthetic process"/>
    <property type="evidence" value="ECO:0007669"/>
    <property type="project" value="InterPro"/>
</dbReference>
<evidence type="ECO:0000256" key="6">
    <source>
        <dbReference type="ARBA" id="ARBA00023239"/>
    </source>
</evidence>
<dbReference type="PROSITE" id="PS50125">
    <property type="entry name" value="GUANYLATE_CYCLASE_2"/>
    <property type="match status" value="1"/>
</dbReference>
<evidence type="ECO:0000313" key="8">
    <source>
        <dbReference type="EMBL" id="SFF48025.1"/>
    </source>
</evidence>
<accession>A0A1I2J003</accession>
<protein>
    <submittedName>
        <fullName evidence="8">Adenylate cyclase, class 3</fullName>
    </submittedName>
</protein>
<keyword evidence="2" id="KW-0812">Transmembrane</keyword>
<evidence type="ECO:0000259" key="7">
    <source>
        <dbReference type="PROSITE" id="PS50125"/>
    </source>
</evidence>
<dbReference type="Pfam" id="PF00211">
    <property type="entry name" value="Guanylate_cyc"/>
    <property type="match status" value="1"/>
</dbReference>